<name>A0ACB8G667_9SAUR</name>
<proteinExistence type="predicted"/>
<keyword evidence="2" id="KW-1185">Reference proteome</keyword>
<dbReference type="EMBL" id="CM037615">
    <property type="protein sequence ID" value="KAH8014875.1"/>
    <property type="molecule type" value="Genomic_DNA"/>
</dbReference>
<comment type="caution">
    <text evidence="1">The sequence shown here is derived from an EMBL/GenBank/DDBJ whole genome shotgun (WGS) entry which is preliminary data.</text>
</comment>
<sequence length="70" mass="7663">MCVTVRWKKIFFGQVGFWGCFDESFNRLEERTLAGCFSADSVHPSFAGDSNPNLDKASTPITQVAAGTSK</sequence>
<organism evidence="1 2">
    <name type="scientific">Sphaerodactylus townsendi</name>
    <dbReference type="NCBI Taxonomy" id="933632"/>
    <lineage>
        <taxon>Eukaryota</taxon>
        <taxon>Metazoa</taxon>
        <taxon>Chordata</taxon>
        <taxon>Craniata</taxon>
        <taxon>Vertebrata</taxon>
        <taxon>Euteleostomi</taxon>
        <taxon>Lepidosauria</taxon>
        <taxon>Squamata</taxon>
        <taxon>Bifurcata</taxon>
        <taxon>Gekkota</taxon>
        <taxon>Sphaerodactylidae</taxon>
        <taxon>Sphaerodactylus</taxon>
    </lineage>
</organism>
<evidence type="ECO:0000313" key="1">
    <source>
        <dbReference type="EMBL" id="KAH8014875.1"/>
    </source>
</evidence>
<dbReference type="Proteomes" id="UP000827872">
    <property type="component" value="Linkage Group LG02"/>
</dbReference>
<reference evidence="1" key="1">
    <citation type="submission" date="2021-08" db="EMBL/GenBank/DDBJ databases">
        <title>The first chromosome-level gecko genome reveals the dynamic sex chromosomes of Neotropical dwarf geckos (Sphaerodactylidae: Sphaerodactylus).</title>
        <authorList>
            <person name="Pinto B.J."/>
            <person name="Keating S.E."/>
            <person name="Gamble T."/>
        </authorList>
    </citation>
    <scope>NUCLEOTIDE SEQUENCE</scope>
    <source>
        <strain evidence="1">TG3544</strain>
    </source>
</reference>
<evidence type="ECO:0000313" key="2">
    <source>
        <dbReference type="Proteomes" id="UP000827872"/>
    </source>
</evidence>
<gene>
    <name evidence="1" type="ORF">K3G42_032363</name>
</gene>
<accession>A0ACB8G667</accession>
<protein>
    <submittedName>
        <fullName evidence="1">Uncharacterized protein</fullName>
    </submittedName>
</protein>